<sequence length="116" mass="13028">MIDDATLSLRPSASLTSGFVHDRRCNSIIMSCCFLGFVRDRQCNSIMTPVLLLHQHLRTMVYFTERCLSGVRHLVVLSDRNQPREDGLDCAALKIKIDCVALKMIIVCAALKMMIA</sequence>
<accession>A0A5D3BRM4</accession>
<name>A0A5D3BRM4_CUCMM</name>
<dbReference type="EMBL" id="SSTD01016133">
    <property type="protein sequence ID" value="TYK01658.1"/>
    <property type="molecule type" value="Genomic_DNA"/>
</dbReference>
<proteinExistence type="predicted"/>
<dbReference type="AlphaFoldDB" id="A0A5D3BRM4"/>
<evidence type="ECO:0000313" key="2">
    <source>
        <dbReference type="Proteomes" id="UP000321947"/>
    </source>
</evidence>
<organism evidence="1 2">
    <name type="scientific">Cucumis melo var. makuwa</name>
    <name type="common">Oriental melon</name>
    <dbReference type="NCBI Taxonomy" id="1194695"/>
    <lineage>
        <taxon>Eukaryota</taxon>
        <taxon>Viridiplantae</taxon>
        <taxon>Streptophyta</taxon>
        <taxon>Embryophyta</taxon>
        <taxon>Tracheophyta</taxon>
        <taxon>Spermatophyta</taxon>
        <taxon>Magnoliopsida</taxon>
        <taxon>eudicotyledons</taxon>
        <taxon>Gunneridae</taxon>
        <taxon>Pentapetalae</taxon>
        <taxon>rosids</taxon>
        <taxon>fabids</taxon>
        <taxon>Cucurbitales</taxon>
        <taxon>Cucurbitaceae</taxon>
        <taxon>Benincaseae</taxon>
        <taxon>Cucumis</taxon>
    </lineage>
</organism>
<dbReference type="Proteomes" id="UP000321947">
    <property type="component" value="Unassembled WGS sequence"/>
</dbReference>
<evidence type="ECO:0000313" key="1">
    <source>
        <dbReference type="EMBL" id="TYK01658.1"/>
    </source>
</evidence>
<gene>
    <name evidence="1" type="ORF">E5676_scaffold128G00250</name>
</gene>
<reference evidence="1 2" key="1">
    <citation type="submission" date="2019-08" db="EMBL/GenBank/DDBJ databases">
        <title>Draft genome sequences of two oriental melons (Cucumis melo L. var makuwa).</title>
        <authorList>
            <person name="Kwon S.-Y."/>
        </authorList>
    </citation>
    <scope>NUCLEOTIDE SEQUENCE [LARGE SCALE GENOMIC DNA]</scope>
    <source>
        <strain evidence="2">cv. Chang Bougi</strain>
        <tissue evidence="1">Leaf</tissue>
    </source>
</reference>
<comment type="caution">
    <text evidence="1">The sequence shown here is derived from an EMBL/GenBank/DDBJ whole genome shotgun (WGS) entry which is preliminary data.</text>
</comment>
<protein>
    <submittedName>
        <fullName evidence="1">Uncharacterized protein</fullName>
    </submittedName>
</protein>